<comment type="caution">
    <text evidence="2">The sequence shown here is derived from an EMBL/GenBank/DDBJ whole genome shotgun (WGS) entry which is preliminary data.</text>
</comment>
<dbReference type="Proteomes" id="UP000192610">
    <property type="component" value="Unassembled WGS sequence"/>
</dbReference>
<proteinExistence type="predicted"/>
<keyword evidence="3" id="KW-1185">Reference proteome</keyword>
<evidence type="ECO:0000256" key="1">
    <source>
        <dbReference type="SAM" id="MobiDB-lite"/>
    </source>
</evidence>
<gene>
    <name evidence="2" type="ORF">A4H97_06925</name>
</gene>
<evidence type="ECO:0000313" key="3">
    <source>
        <dbReference type="Proteomes" id="UP000192610"/>
    </source>
</evidence>
<dbReference type="EMBL" id="LVXG01000023">
    <property type="protein sequence ID" value="OQP47233.1"/>
    <property type="molecule type" value="Genomic_DNA"/>
</dbReference>
<sequence>MKTGQKAEGRGQKAEGRRQRAEGRGQKEESRDAAGVSRERVRDYIGLLKAREPTHHSPFTTHLSTCQLCQPINQSY</sequence>
<feature type="region of interest" description="Disordered" evidence="1">
    <location>
        <begin position="1"/>
        <end position="38"/>
    </location>
</feature>
<name>A0A1V9EM61_9BACT</name>
<organism evidence="2 3">
    <name type="scientific">Niastella yeongjuensis</name>
    <dbReference type="NCBI Taxonomy" id="354355"/>
    <lineage>
        <taxon>Bacteria</taxon>
        <taxon>Pseudomonadati</taxon>
        <taxon>Bacteroidota</taxon>
        <taxon>Chitinophagia</taxon>
        <taxon>Chitinophagales</taxon>
        <taxon>Chitinophagaceae</taxon>
        <taxon>Niastella</taxon>
    </lineage>
</organism>
<evidence type="ECO:0000313" key="2">
    <source>
        <dbReference type="EMBL" id="OQP47233.1"/>
    </source>
</evidence>
<reference evidence="3" key="1">
    <citation type="submission" date="2016-04" db="EMBL/GenBank/DDBJ databases">
        <authorList>
            <person name="Chen L."/>
            <person name="Zhuang W."/>
            <person name="Wang G."/>
        </authorList>
    </citation>
    <scope>NUCLEOTIDE SEQUENCE [LARGE SCALE GENOMIC DNA]</scope>
    <source>
        <strain evidence="3">17621</strain>
    </source>
</reference>
<protein>
    <submittedName>
        <fullName evidence="2">Uncharacterized protein</fullName>
    </submittedName>
</protein>
<accession>A0A1V9EM61</accession>
<dbReference type="AlphaFoldDB" id="A0A1V9EM61"/>